<sequence>MNNSKSLQRLFTVPFGIWAALFIILPLFFVLWHGLTDEAGVFTLANLQVVLQWEYLKALGLSAELALISTVICLVMAYPLCLILQQLRRMKGIMIFLLFLLPLWMNSLLTTMAWQTILEKNGILNMFLRFCGLPDMTIINTPLAIVIGMVYNFLPYMVLPLYVAISRIDHSVIEAAWDLGANRWQTFRHVMLPLSMPGIVSGCTMVFIPALTTFVISALLGGNKILLVGNIIEQEFTAAYDWQLGSALSMVLMVFIILNILLEAFTDTEDQRKKVKA</sequence>
<dbReference type="EMBL" id="FOQK01000017">
    <property type="protein sequence ID" value="SFI15078.1"/>
    <property type="molecule type" value="Genomic_DNA"/>
</dbReference>
<dbReference type="PANTHER" id="PTHR42929:SF1">
    <property type="entry name" value="INNER MEMBRANE ABC TRANSPORTER PERMEASE PROTEIN YDCU-RELATED"/>
    <property type="match status" value="1"/>
</dbReference>
<keyword evidence="3 8" id="KW-0813">Transport</keyword>
<feature type="transmembrane region" description="Helical" evidence="8">
    <location>
        <begin position="242"/>
        <end position="262"/>
    </location>
</feature>
<feature type="transmembrane region" description="Helical" evidence="8">
    <location>
        <begin position="137"/>
        <end position="159"/>
    </location>
</feature>
<feature type="transmembrane region" description="Helical" evidence="8">
    <location>
        <begin position="12"/>
        <end position="35"/>
    </location>
</feature>
<feature type="transmembrane region" description="Helical" evidence="8">
    <location>
        <begin position="198"/>
        <end position="222"/>
    </location>
</feature>
<evidence type="ECO:0000256" key="1">
    <source>
        <dbReference type="ARBA" id="ARBA00004651"/>
    </source>
</evidence>
<dbReference type="Gene3D" id="1.10.3720.10">
    <property type="entry name" value="MetI-like"/>
    <property type="match status" value="1"/>
</dbReference>
<feature type="domain" description="ABC transmembrane type-1" evidence="9">
    <location>
        <begin position="59"/>
        <end position="263"/>
    </location>
</feature>
<evidence type="ECO:0000256" key="5">
    <source>
        <dbReference type="ARBA" id="ARBA00022692"/>
    </source>
</evidence>
<gene>
    <name evidence="10" type="ORF">SAMN04487861_11776</name>
</gene>
<evidence type="ECO:0000256" key="8">
    <source>
        <dbReference type="RuleBase" id="RU363032"/>
    </source>
</evidence>
<dbReference type="GO" id="GO:0005886">
    <property type="term" value="C:plasma membrane"/>
    <property type="evidence" value="ECO:0007669"/>
    <property type="project" value="UniProtKB-SubCell"/>
</dbReference>
<evidence type="ECO:0000256" key="7">
    <source>
        <dbReference type="ARBA" id="ARBA00023136"/>
    </source>
</evidence>
<name>A0A1I3FV01_SELRU</name>
<dbReference type="GO" id="GO:0055085">
    <property type="term" value="P:transmembrane transport"/>
    <property type="evidence" value="ECO:0007669"/>
    <property type="project" value="InterPro"/>
</dbReference>
<evidence type="ECO:0000256" key="6">
    <source>
        <dbReference type="ARBA" id="ARBA00022989"/>
    </source>
</evidence>
<evidence type="ECO:0000256" key="4">
    <source>
        <dbReference type="ARBA" id="ARBA00022475"/>
    </source>
</evidence>
<feature type="transmembrane region" description="Helical" evidence="8">
    <location>
        <begin position="93"/>
        <end position="117"/>
    </location>
</feature>
<dbReference type="SUPFAM" id="SSF161098">
    <property type="entry name" value="MetI-like"/>
    <property type="match status" value="1"/>
</dbReference>
<dbReference type="Proteomes" id="UP000183639">
    <property type="component" value="Unassembled WGS sequence"/>
</dbReference>
<dbReference type="InterPro" id="IPR000515">
    <property type="entry name" value="MetI-like"/>
</dbReference>
<dbReference type="CDD" id="cd06261">
    <property type="entry name" value="TM_PBP2"/>
    <property type="match status" value="1"/>
</dbReference>
<dbReference type="InterPro" id="IPR035906">
    <property type="entry name" value="MetI-like_sf"/>
</dbReference>
<evidence type="ECO:0000256" key="2">
    <source>
        <dbReference type="ARBA" id="ARBA00007069"/>
    </source>
</evidence>
<evidence type="ECO:0000256" key="3">
    <source>
        <dbReference type="ARBA" id="ARBA00022448"/>
    </source>
</evidence>
<dbReference type="AlphaFoldDB" id="A0A1I3FV01"/>
<dbReference type="OrthoDB" id="9807047at2"/>
<protein>
    <submittedName>
        <fullName evidence="10">Spermidine/putrescine transport system permease protein</fullName>
    </submittedName>
</protein>
<proteinExistence type="inferred from homology"/>
<reference evidence="10 11" key="1">
    <citation type="submission" date="2016-10" db="EMBL/GenBank/DDBJ databases">
        <authorList>
            <person name="de Groot N.N."/>
        </authorList>
    </citation>
    <scope>NUCLEOTIDE SEQUENCE [LARGE SCALE GENOMIC DNA]</scope>
    <source>
        <strain evidence="10 11">Z108</strain>
    </source>
</reference>
<dbReference type="PROSITE" id="PS50928">
    <property type="entry name" value="ABC_TM1"/>
    <property type="match status" value="1"/>
</dbReference>
<evidence type="ECO:0000259" key="9">
    <source>
        <dbReference type="PROSITE" id="PS50928"/>
    </source>
</evidence>
<keyword evidence="6 8" id="KW-1133">Transmembrane helix</keyword>
<accession>A0A1I3FV01</accession>
<dbReference type="Pfam" id="PF00528">
    <property type="entry name" value="BPD_transp_1"/>
    <property type="match status" value="1"/>
</dbReference>
<dbReference type="RefSeq" id="WP_075444515.1">
    <property type="nucleotide sequence ID" value="NZ_FOQK01000017.1"/>
</dbReference>
<comment type="subcellular location">
    <subcellularLocation>
        <location evidence="1 8">Cell membrane</location>
        <topology evidence="1 8">Multi-pass membrane protein</topology>
    </subcellularLocation>
</comment>
<keyword evidence="4" id="KW-1003">Cell membrane</keyword>
<dbReference type="PANTHER" id="PTHR42929">
    <property type="entry name" value="INNER MEMBRANE ABC TRANSPORTER PERMEASE PROTEIN YDCU-RELATED-RELATED"/>
    <property type="match status" value="1"/>
</dbReference>
<feature type="transmembrane region" description="Helical" evidence="8">
    <location>
        <begin position="55"/>
        <end position="81"/>
    </location>
</feature>
<keyword evidence="7 8" id="KW-0472">Membrane</keyword>
<keyword evidence="5 8" id="KW-0812">Transmembrane</keyword>
<evidence type="ECO:0000313" key="11">
    <source>
        <dbReference type="Proteomes" id="UP000183639"/>
    </source>
</evidence>
<evidence type="ECO:0000313" key="10">
    <source>
        <dbReference type="EMBL" id="SFI15078.1"/>
    </source>
</evidence>
<comment type="similarity">
    <text evidence="2">Belongs to the binding-protein-dependent transport system permease family. CysTW subfamily.</text>
</comment>
<organism evidence="10 11">
    <name type="scientific">Selenomonas ruminantium</name>
    <dbReference type="NCBI Taxonomy" id="971"/>
    <lineage>
        <taxon>Bacteria</taxon>
        <taxon>Bacillati</taxon>
        <taxon>Bacillota</taxon>
        <taxon>Negativicutes</taxon>
        <taxon>Selenomonadales</taxon>
        <taxon>Selenomonadaceae</taxon>
        <taxon>Selenomonas</taxon>
    </lineage>
</organism>